<feature type="compositionally biased region" description="Polar residues" evidence="2">
    <location>
        <begin position="647"/>
        <end position="661"/>
    </location>
</feature>
<organism evidence="4 5">
    <name type="scientific">Pycnococcus provasolii</name>
    <dbReference type="NCBI Taxonomy" id="41880"/>
    <lineage>
        <taxon>Eukaryota</taxon>
        <taxon>Viridiplantae</taxon>
        <taxon>Chlorophyta</taxon>
        <taxon>Pseudoscourfieldiophyceae</taxon>
        <taxon>Pseudoscourfieldiales</taxon>
        <taxon>Pycnococcaceae</taxon>
        <taxon>Pycnococcus</taxon>
    </lineage>
</organism>
<dbReference type="Gene3D" id="3.50.50.60">
    <property type="entry name" value="FAD/NAD(P)-binding domain"/>
    <property type="match status" value="2"/>
</dbReference>
<feature type="compositionally biased region" description="Acidic residues" evidence="2">
    <location>
        <begin position="1493"/>
        <end position="1504"/>
    </location>
</feature>
<evidence type="ECO:0000259" key="3">
    <source>
        <dbReference type="Pfam" id="PF01593"/>
    </source>
</evidence>
<feature type="region of interest" description="Disordered" evidence="2">
    <location>
        <begin position="1490"/>
        <end position="1540"/>
    </location>
</feature>
<dbReference type="Gene3D" id="3.90.660.10">
    <property type="match status" value="1"/>
</dbReference>
<dbReference type="SUPFAM" id="SSF54373">
    <property type="entry name" value="FAD-linked reductases, C-terminal domain"/>
    <property type="match status" value="1"/>
</dbReference>
<evidence type="ECO:0000313" key="4">
    <source>
        <dbReference type="EMBL" id="GHP12163.1"/>
    </source>
</evidence>
<feature type="compositionally biased region" description="Low complexity" evidence="2">
    <location>
        <begin position="613"/>
        <end position="624"/>
    </location>
</feature>
<feature type="compositionally biased region" description="Acidic residues" evidence="2">
    <location>
        <begin position="14"/>
        <end position="24"/>
    </location>
</feature>
<comment type="caution">
    <text evidence="4">The sequence shown here is derived from an EMBL/GenBank/DDBJ whole genome shotgun (WGS) entry which is preliminary data.</text>
</comment>
<feature type="compositionally biased region" description="Basic and acidic residues" evidence="2">
    <location>
        <begin position="239"/>
        <end position="251"/>
    </location>
</feature>
<evidence type="ECO:0000313" key="5">
    <source>
        <dbReference type="Proteomes" id="UP000660262"/>
    </source>
</evidence>
<dbReference type="Proteomes" id="UP000660262">
    <property type="component" value="Unassembled WGS sequence"/>
</dbReference>
<accession>A0A830HZG6</accession>
<feature type="region of interest" description="Disordered" evidence="2">
    <location>
        <begin position="1087"/>
        <end position="1152"/>
    </location>
</feature>
<feature type="domain" description="Amine oxidase" evidence="3">
    <location>
        <begin position="644"/>
        <end position="1012"/>
    </location>
</feature>
<feature type="region of interest" description="Disordered" evidence="2">
    <location>
        <begin position="566"/>
        <end position="589"/>
    </location>
</feature>
<comment type="similarity">
    <text evidence="1">Belongs to the flavin monoamine oxidase family.</text>
</comment>
<dbReference type="OrthoDB" id="5046242at2759"/>
<dbReference type="Pfam" id="PF01593">
    <property type="entry name" value="Amino_oxidase"/>
    <property type="match status" value="1"/>
</dbReference>
<evidence type="ECO:0000256" key="1">
    <source>
        <dbReference type="ARBA" id="ARBA00005995"/>
    </source>
</evidence>
<feature type="region of interest" description="Disordered" evidence="2">
    <location>
        <begin position="1443"/>
        <end position="1477"/>
    </location>
</feature>
<feature type="region of interest" description="Disordered" evidence="2">
    <location>
        <begin position="234"/>
        <end position="258"/>
    </location>
</feature>
<gene>
    <name evidence="4" type="ORF">PPROV_001089100</name>
</gene>
<feature type="compositionally biased region" description="Polar residues" evidence="2">
    <location>
        <begin position="572"/>
        <end position="582"/>
    </location>
</feature>
<dbReference type="PANTHER" id="PTHR10742:SF410">
    <property type="entry name" value="LYSINE-SPECIFIC HISTONE DEMETHYLASE 2"/>
    <property type="match status" value="1"/>
</dbReference>
<dbReference type="PANTHER" id="PTHR10742">
    <property type="entry name" value="FLAVIN MONOAMINE OXIDASE"/>
    <property type="match status" value="1"/>
</dbReference>
<protein>
    <recommendedName>
        <fullName evidence="3">Amine oxidase domain-containing protein</fullName>
    </recommendedName>
</protein>
<dbReference type="Pfam" id="PF13450">
    <property type="entry name" value="NAD_binding_8"/>
    <property type="match status" value="1"/>
</dbReference>
<feature type="compositionally biased region" description="Low complexity" evidence="2">
    <location>
        <begin position="80"/>
        <end position="96"/>
    </location>
</feature>
<feature type="region of interest" description="Disordered" evidence="2">
    <location>
        <begin position="604"/>
        <end position="661"/>
    </location>
</feature>
<feature type="region of interest" description="Disordered" evidence="2">
    <location>
        <begin position="62"/>
        <end position="96"/>
    </location>
</feature>
<feature type="region of interest" description="Disordered" evidence="2">
    <location>
        <begin position="1"/>
        <end position="34"/>
    </location>
</feature>
<feature type="compositionally biased region" description="Basic and acidic residues" evidence="2">
    <location>
        <begin position="1136"/>
        <end position="1152"/>
    </location>
</feature>
<dbReference type="InterPro" id="IPR036188">
    <property type="entry name" value="FAD/NAD-bd_sf"/>
</dbReference>
<feature type="compositionally biased region" description="Basic and acidic residues" evidence="2">
    <location>
        <begin position="1461"/>
        <end position="1470"/>
    </location>
</feature>
<feature type="compositionally biased region" description="Low complexity" evidence="2">
    <location>
        <begin position="1505"/>
        <end position="1519"/>
    </location>
</feature>
<feature type="compositionally biased region" description="Acidic residues" evidence="2">
    <location>
        <begin position="1100"/>
        <end position="1116"/>
    </location>
</feature>
<reference evidence="4" key="1">
    <citation type="submission" date="2020-10" db="EMBL/GenBank/DDBJ databases">
        <title>Unveiling of a novel bifunctional photoreceptor, Dualchrome1, isolated from a cosmopolitan green alga.</title>
        <authorList>
            <person name="Suzuki S."/>
            <person name="Kawachi M."/>
        </authorList>
    </citation>
    <scope>NUCLEOTIDE SEQUENCE</scope>
    <source>
        <strain evidence="4">NIES 2893</strain>
    </source>
</reference>
<dbReference type="GO" id="GO:0016491">
    <property type="term" value="F:oxidoreductase activity"/>
    <property type="evidence" value="ECO:0007669"/>
    <property type="project" value="InterPro"/>
</dbReference>
<keyword evidence="5" id="KW-1185">Reference proteome</keyword>
<name>A0A830HZG6_9CHLO</name>
<dbReference type="EMBL" id="BNJQ01000039">
    <property type="protein sequence ID" value="GHP12163.1"/>
    <property type="molecule type" value="Genomic_DNA"/>
</dbReference>
<dbReference type="InterPro" id="IPR050281">
    <property type="entry name" value="Flavin_monoamine_oxidase"/>
</dbReference>
<evidence type="ECO:0000256" key="2">
    <source>
        <dbReference type="SAM" id="MobiDB-lite"/>
    </source>
</evidence>
<sequence>MLYESKDLGLDSSSSDEDGEGGEDGLDHGLEASAPALATAAPALGAAPSAFGGLGLESDDDDFEFTGGNRGGVHPRAHPHSAAAAASAPPGPSSAAHATDLAYGDLAAAIEAGFAPYFISTEELRRFAAFIALRPAELDDIPVNDREARRALKEKHGKKALLSMRNEVLATARTARQNEPGSVVPFAQICEIVVSNTVPSLFDGAQKGRLDSTQVAKDLATMLAMRGANVETAPPLGETLKHERDEREARASKTSQPSINCSVREAEEAKQTMIMALNVKRARPARVCIIGAGPAGLSCANALQSAFPDSNEVEVVVLEARARPGGRVCTIRPTPMDEDDIGANNLPEARDSTAYTDVGLSIPVDLGAMLVTGTKTDVDTGVRRDPSTTTLEQLGRRAHVLSTGSDSCPMFDSDPHLPPGSAGEEVIALLKDELDVKKRREEAEREQHNAADGVSDELNVVPSVSERTPFHDREVPRVADEAGMYMFNRLMDAARERVDKHPDKEAGCINETMEEALSRAMVDEERRIKIAVESKREREKLFLPGRRNAHGDTDNAKAPASFFKIERKKDPSSQAAPSTAPVSDSAAEDGRGKNFVVKLETGHPKDEAVDGGAAAAPAPAPTAASVEPKQEKQGGGSGGPSEPHAPQNGNEHATTASNQQQPLIPSLLRRLTSWHRANGEYGCASVFGDVSLAYWNQDEQFGAFAGEHHLVVDGYNAVTDAMASRLYPGTVRYRCPVTRVTWGGAETANESDYPCTVEYAPEGSDALPCDAVVLAVPLGVLQRSCTFTRDAASSQAPPVGAFRMVPSLPQWKYGAISRLGMGQLDKIFLEFPEDSAVFWDDSVDYFGVTDVNDVSLRDDGSCDTRGKCFMFWNVHRYTSGAAKVLGALVVGGAPSDLTESDPDGSFARDASIASERQTARLRDVALTKLRSIFGVASVPDPVRCIASSWGDDPFARGAYSFVKVGSHGGTDYDLTSAPVGTSLFFAGEHTSKEHLDTVGGAILTGQREASRIELLLRKSGVRLGHQKFPVGSRGGTAAALDASASPEDALKYLRGDDVNFAVGLEPPFVEAGFWSWCGNDYTLETTKDGDDGGDGGFESDLSDLSDSDLLDDDSDDSDSHERGHAVARPAKRAKTEKHGHDDDRPQDTPEEVARRRAELRKFREQLHETGYDNIGFGCANPKPKLLLELLVRNSTKNHSKRLSLALEGASRCTPKAVHLFFSSFACAREYAEVLSNLHRDIRHTSSSRETTAPVRAFNAALDFVKAWKPWEVVSANPAGMPGFATKDHVGVDDLRLTAQSAPDVLEGYIKRSNLLETLGDVEKYSSDPEHRQAVAAARAMWTKRTGAAEDVADMEEEKKWHEELVKREKEKMLKKQELLKEASKSENVIAENKAAESLEAAYNQAQEQVKAAAQQRAAEAEARKASAGETAANPFSFSKFYASQREENREARREMKRRRQELKAKARAEKASAAGAGDLDATASAAALAAELAAEEPAAEEPAAEEPAAPAVQPESPAAAEEEEAAGAAEAGQHANGSEQSAYPAVLMQCKRHAKKELAQYVNDVITELRKPSGGQAAVELAKDVWKEIARKAVEKVIDKAQSKLEEWAKKESKLVESGKAPGPKEGESFKFKNRLKLLEESGRRDKVRDLVKGYAQKFSKMKK</sequence>
<dbReference type="InterPro" id="IPR002937">
    <property type="entry name" value="Amino_oxidase"/>
</dbReference>
<dbReference type="SUPFAM" id="SSF51905">
    <property type="entry name" value="FAD/NAD(P)-binding domain"/>
    <property type="match status" value="2"/>
</dbReference>
<feature type="compositionally biased region" description="Basic and acidic residues" evidence="2">
    <location>
        <begin position="1444"/>
        <end position="1453"/>
    </location>
</feature>
<proteinExistence type="inferred from homology"/>